<keyword evidence="2" id="KW-1185">Reference proteome</keyword>
<dbReference type="Proteomes" id="UP001147746">
    <property type="component" value="Unassembled WGS sequence"/>
</dbReference>
<accession>A0A9W9PZU2</accession>
<protein>
    <submittedName>
        <fullName evidence="1">Uncharacterized protein</fullName>
    </submittedName>
</protein>
<reference evidence="1" key="2">
    <citation type="journal article" date="2023" name="IMA Fungus">
        <title>Comparative genomic study of the Penicillium genus elucidates a diverse pangenome and 15 lateral gene transfer events.</title>
        <authorList>
            <person name="Petersen C."/>
            <person name="Sorensen T."/>
            <person name="Nielsen M.R."/>
            <person name="Sondergaard T.E."/>
            <person name="Sorensen J.L."/>
            <person name="Fitzpatrick D.A."/>
            <person name="Frisvad J.C."/>
            <person name="Nielsen K.L."/>
        </authorList>
    </citation>
    <scope>NUCLEOTIDE SEQUENCE</scope>
    <source>
        <strain evidence="1">IBT 21472</strain>
    </source>
</reference>
<comment type="caution">
    <text evidence="1">The sequence shown here is derived from an EMBL/GenBank/DDBJ whole genome shotgun (WGS) entry which is preliminary data.</text>
</comment>
<reference evidence="1" key="1">
    <citation type="submission" date="2022-12" db="EMBL/GenBank/DDBJ databases">
        <authorList>
            <person name="Petersen C."/>
        </authorList>
    </citation>
    <scope>NUCLEOTIDE SEQUENCE</scope>
    <source>
        <strain evidence="1">IBT 21472</strain>
    </source>
</reference>
<dbReference type="EMBL" id="JAPZBO010000003">
    <property type="protein sequence ID" value="KAJ5320960.1"/>
    <property type="molecule type" value="Genomic_DNA"/>
</dbReference>
<evidence type="ECO:0000313" key="1">
    <source>
        <dbReference type="EMBL" id="KAJ5320960.1"/>
    </source>
</evidence>
<dbReference type="OrthoDB" id="15189at2759"/>
<organism evidence="1 2">
    <name type="scientific">Penicillium atrosanguineum</name>
    <dbReference type="NCBI Taxonomy" id="1132637"/>
    <lineage>
        <taxon>Eukaryota</taxon>
        <taxon>Fungi</taxon>
        <taxon>Dikarya</taxon>
        <taxon>Ascomycota</taxon>
        <taxon>Pezizomycotina</taxon>
        <taxon>Eurotiomycetes</taxon>
        <taxon>Eurotiomycetidae</taxon>
        <taxon>Eurotiales</taxon>
        <taxon>Aspergillaceae</taxon>
        <taxon>Penicillium</taxon>
    </lineage>
</organism>
<evidence type="ECO:0000313" key="2">
    <source>
        <dbReference type="Proteomes" id="UP001147746"/>
    </source>
</evidence>
<sequence length="94" mass="10294">MPEAFLPFGAPSSKTVLFVATEYGTVFDAPVTIGNHKSLVDPGNKNTYVMQNSYTCISCTSNLATSEEDYLHSNKTYHKSKILQPTRSQIFGVG</sequence>
<gene>
    <name evidence="1" type="ORF">N7476_003962</name>
</gene>
<dbReference type="AlphaFoldDB" id="A0A9W9PZU2"/>
<proteinExistence type="predicted"/>
<name>A0A9W9PZU2_9EURO</name>